<proteinExistence type="predicted"/>
<dbReference type="Proteomes" id="UP000054270">
    <property type="component" value="Unassembled WGS sequence"/>
</dbReference>
<gene>
    <name evidence="1" type="ORF">HYPSUDRAFT_207317</name>
</gene>
<sequence>MHCASTAKISIAELAPRRLFHDLALAAAGPAPTMQPSAVLVRTMLTAFMEQEDYAAAIVVLRTFGTYGTAGSLTNGMFGAVINPLIRRLRNDAAAVGEAGWGARFLGTPLSNAHRPDKTIQYMADQASRESFDVTDPLGALTSLDTMMLPAAERLGVVRRESLEVTWGPIAHKLPIHRVFPYSNRDLRPNRDDNTQYSIIPLERLLLRAIFADVMLPEKDQTVSVQKVWDIVRRAEEDMLPPPTAEH</sequence>
<accession>A0A0D2KN77</accession>
<keyword evidence="2" id="KW-1185">Reference proteome</keyword>
<dbReference type="STRING" id="945553.A0A0D2KN77"/>
<evidence type="ECO:0000313" key="2">
    <source>
        <dbReference type="Proteomes" id="UP000054270"/>
    </source>
</evidence>
<protein>
    <submittedName>
        <fullName evidence="1">Uncharacterized protein</fullName>
    </submittedName>
</protein>
<dbReference type="EMBL" id="KN817628">
    <property type="protein sequence ID" value="KJA16077.1"/>
    <property type="molecule type" value="Genomic_DNA"/>
</dbReference>
<reference evidence="2" key="1">
    <citation type="submission" date="2014-04" db="EMBL/GenBank/DDBJ databases">
        <title>Evolutionary Origins and Diversification of the Mycorrhizal Mutualists.</title>
        <authorList>
            <consortium name="DOE Joint Genome Institute"/>
            <consortium name="Mycorrhizal Genomics Consortium"/>
            <person name="Kohler A."/>
            <person name="Kuo A."/>
            <person name="Nagy L.G."/>
            <person name="Floudas D."/>
            <person name="Copeland A."/>
            <person name="Barry K.W."/>
            <person name="Cichocki N."/>
            <person name="Veneault-Fourrey C."/>
            <person name="LaButti K."/>
            <person name="Lindquist E.A."/>
            <person name="Lipzen A."/>
            <person name="Lundell T."/>
            <person name="Morin E."/>
            <person name="Murat C."/>
            <person name="Riley R."/>
            <person name="Ohm R."/>
            <person name="Sun H."/>
            <person name="Tunlid A."/>
            <person name="Henrissat B."/>
            <person name="Grigoriev I.V."/>
            <person name="Hibbett D.S."/>
            <person name="Martin F."/>
        </authorList>
    </citation>
    <scope>NUCLEOTIDE SEQUENCE [LARGE SCALE GENOMIC DNA]</scope>
    <source>
        <strain evidence="2">FD-334 SS-4</strain>
    </source>
</reference>
<dbReference type="AlphaFoldDB" id="A0A0D2KN77"/>
<evidence type="ECO:0000313" key="1">
    <source>
        <dbReference type="EMBL" id="KJA16077.1"/>
    </source>
</evidence>
<dbReference type="OrthoDB" id="185373at2759"/>
<name>A0A0D2KN77_HYPSF</name>
<organism evidence="1 2">
    <name type="scientific">Hypholoma sublateritium (strain FD-334 SS-4)</name>
    <dbReference type="NCBI Taxonomy" id="945553"/>
    <lineage>
        <taxon>Eukaryota</taxon>
        <taxon>Fungi</taxon>
        <taxon>Dikarya</taxon>
        <taxon>Basidiomycota</taxon>
        <taxon>Agaricomycotina</taxon>
        <taxon>Agaricomycetes</taxon>
        <taxon>Agaricomycetidae</taxon>
        <taxon>Agaricales</taxon>
        <taxon>Agaricineae</taxon>
        <taxon>Strophariaceae</taxon>
        <taxon>Hypholoma</taxon>
    </lineage>
</organism>